<dbReference type="RefSeq" id="WP_150415711.1">
    <property type="nucleotide sequence ID" value="NZ_VYQF01000004.1"/>
</dbReference>
<proteinExistence type="predicted"/>
<gene>
    <name evidence="1" type="ORF">FW778_15475</name>
</gene>
<keyword evidence="2" id="KW-1185">Reference proteome</keyword>
<name>A0A5J5IHR9_9BACT</name>
<evidence type="ECO:0000313" key="1">
    <source>
        <dbReference type="EMBL" id="KAA9038151.1"/>
    </source>
</evidence>
<dbReference type="InterPro" id="IPR017853">
    <property type="entry name" value="GH"/>
</dbReference>
<evidence type="ECO:0000313" key="2">
    <source>
        <dbReference type="Proteomes" id="UP000326903"/>
    </source>
</evidence>
<dbReference type="Gene3D" id="3.20.20.80">
    <property type="entry name" value="Glycosidases"/>
    <property type="match status" value="1"/>
</dbReference>
<dbReference type="Proteomes" id="UP000326903">
    <property type="component" value="Unassembled WGS sequence"/>
</dbReference>
<sequence>MKSFENKTGVRDWGATFFKQLSLCLLICQFLVIPGNAAFSQAQVEPWGNIMGMRVNGQLIPFESSLAVVEDKWRQINATAQEHQRPKYIRVGNKQIVTTKIDSINFVETIEDSKEGTADVNVAVSSNGVVKKDAVFFVLSLPLDAYISAGGSLNTVTPRKYFDIKLKAFNQDSTVIARAINFVAAKQKLTLLFNKPTEIIFKKSDNKTNKIIRVYFSLMDPGSQKDSVVQKTFTIKASGTIDNAPITFKLNTSKEGRAFDGFGGNFRLQNPKADPQVIDYCLQNIRVAWGRVEFPWSFWQSEENMDPVAAAKEGKLNLHVQQSLEMAARLGKMRIPIILSGWFPPQWAVVGKLNMNPVNGVWGNPLDSTKMDEIYKSITDYILYLKNNYNTDVALFSFNESDLGINVRVTPLQHDALIKGLGAYFKLHGLATKMLLSDNSDATTYQFIYPALHDAEAKPYIGAISFHSWRGCDNETLKKWKAAADELKVPLIVGEGSIDAAAWNYPAIFEEQIYIMQEIELYVRLLAVCQPLTILQWQFTSDYSPMAGGGIFGNDEPLRPTQRLWNFKQLASTPKGLFSMPVSCNRPGITVAAVGDNKKKVYTIHIVNKGAARNATLTGLPASVKNINIYTTDKNNSVKKGTSLKVINGTVKFYVNSESFTTLIKE</sequence>
<accession>A0A5J5IHR9</accession>
<comment type="caution">
    <text evidence="1">The sequence shown here is derived from an EMBL/GenBank/DDBJ whole genome shotgun (WGS) entry which is preliminary data.</text>
</comment>
<dbReference type="EMBL" id="VYQF01000004">
    <property type="protein sequence ID" value="KAA9038151.1"/>
    <property type="molecule type" value="Genomic_DNA"/>
</dbReference>
<evidence type="ECO:0008006" key="3">
    <source>
        <dbReference type="Google" id="ProtNLM"/>
    </source>
</evidence>
<organism evidence="1 2">
    <name type="scientific">Ginsengibacter hankyongi</name>
    <dbReference type="NCBI Taxonomy" id="2607284"/>
    <lineage>
        <taxon>Bacteria</taxon>
        <taxon>Pseudomonadati</taxon>
        <taxon>Bacteroidota</taxon>
        <taxon>Chitinophagia</taxon>
        <taxon>Chitinophagales</taxon>
        <taxon>Chitinophagaceae</taxon>
        <taxon>Ginsengibacter</taxon>
    </lineage>
</organism>
<dbReference type="SUPFAM" id="SSF51445">
    <property type="entry name" value="(Trans)glycosidases"/>
    <property type="match status" value="1"/>
</dbReference>
<dbReference type="Gene3D" id="2.60.40.1180">
    <property type="entry name" value="Golgi alpha-mannosidase II"/>
    <property type="match status" value="1"/>
</dbReference>
<dbReference type="InterPro" id="IPR013780">
    <property type="entry name" value="Glyco_hydro_b"/>
</dbReference>
<protein>
    <recommendedName>
        <fullName evidence="3">O-Glycosyl hydrolase</fullName>
    </recommendedName>
</protein>
<reference evidence="1 2" key="1">
    <citation type="submission" date="2019-09" db="EMBL/GenBank/DDBJ databases">
        <title>Draft genome sequence of Ginsengibacter sp. BR5-29.</title>
        <authorList>
            <person name="Im W.-T."/>
        </authorList>
    </citation>
    <scope>NUCLEOTIDE SEQUENCE [LARGE SCALE GENOMIC DNA]</scope>
    <source>
        <strain evidence="1 2">BR5-29</strain>
    </source>
</reference>
<dbReference type="AlphaFoldDB" id="A0A5J5IHR9"/>